<accession>A0A7S3PKA4</accession>
<evidence type="ECO:0000313" key="6">
    <source>
        <dbReference type="EMBL" id="CAE0442124.1"/>
    </source>
</evidence>
<dbReference type="GO" id="GO:0002128">
    <property type="term" value="P:tRNA nucleoside ribose methylation"/>
    <property type="evidence" value="ECO:0007669"/>
    <property type="project" value="TreeGrafter"/>
</dbReference>
<name>A0A7S3PKA4_9STRA</name>
<dbReference type="EMBL" id="HBIN01016125">
    <property type="protein sequence ID" value="CAE0442124.1"/>
    <property type="molecule type" value="Transcribed_RNA"/>
</dbReference>
<dbReference type="AlphaFoldDB" id="A0A7S3PKA4"/>
<dbReference type="CDD" id="cd18098">
    <property type="entry name" value="SpoU-like"/>
    <property type="match status" value="1"/>
</dbReference>
<dbReference type="GO" id="GO:0008173">
    <property type="term" value="F:RNA methyltransferase activity"/>
    <property type="evidence" value="ECO:0007669"/>
    <property type="project" value="InterPro"/>
</dbReference>
<gene>
    <name evidence="6" type="ORF">ASTO00021_LOCUS12239</name>
</gene>
<evidence type="ECO:0000256" key="4">
    <source>
        <dbReference type="ARBA" id="ARBA00022691"/>
    </source>
</evidence>
<dbReference type="Pfam" id="PF00588">
    <property type="entry name" value="SpoU_methylase"/>
    <property type="match status" value="1"/>
</dbReference>
<keyword evidence="3" id="KW-0808">Transferase</keyword>
<evidence type="ECO:0000259" key="5">
    <source>
        <dbReference type="Pfam" id="PF00588"/>
    </source>
</evidence>
<evidence type="ECO:0000256" key="1">
    <source>
        <dbReference type="ARBA" id="ARBA00007228"/>
    </source>
</evidence>
<keyword evidence="4" id="KW-0949">S-adenosyl-L-methionine</keyword>
<dbReference type="InterPro" id="IPR029028">
    <property type="entry name" value="Alpha/beta_knot_MTases"/>
</dbReference>
<dbReference type="InterPro" id="IPR029026">
    <property type="entry name" value="tRNA_m1G_MTases_N"/>
</dbReference>
<feature type="domain" description="tRNA/rRNA methyltransferase SpoU type" evidence="5">
    <location>
        <begin position="199"/>
        <end position="326"/>
    </location>
</feature>
<reference evidence="6" key="1">
    <citation type="submission" date="2021-01" db="EMBL/GenBank/DDBJ databases">
        <authorList>
            <person name="Corre E."/>
            <person name="Pelletier E."/>
            <person name="Niang G."/>
            <person name="Scheremetjew M."/>
            <person name="Finn R."/>
            <person name="Kale V."/>
            <person name="Holt S."/>
            <person name="Cochrane G."/>
            <person name="Meng A."/>
            <person name="Brown T."/>
            <person name="Cohen L."/>
        </authorList>
    </citation>
    <scope>NUCLEOTIDE SEQUENCE</scope>
    <source>
        <strain evidence="6">GSBS06</strain>
    </source>
</reference>
<dbReference type="InterPro" id="IPR004384">
    <property type="entry name" value="RNA_MeTrfase_TrmJ/LasT"/>
</dbReference>
<dbReference type="GO" id="GO:0005829">
    <property type="term" value="C:cytosol"/>
    <property type="evidence" value="ECO:0007669"/>
    <property type="project" value="TreeGrafter"/>
</dbReference>
<organism evidence="6">
    <name type="scientific">Aplanochytrium stocchinoi</name>
    <dbReference type="NCBI Taxonomy" id="215587"/>
    <lineage>
        <taxon>Eukaryota</taxon>
        <taxon>Sar</taxon>
        <taxon>Stramenopiles</taxon>
        <taxon>Bigyra</taxon>
        <taxon>Labyrinthulomycetes</taxon>
        <taxon>Thraustochytrida</taxon>
        <taxon>Thraustochytriidae</taxon>
        <taxon>Aplanochytrium</taxon>
    </lineage>
</organism>
<dbReference type="Gene3D" id="3.40.1280.10">
    <property type="match status" value="1"/>
</dbReference>
<comment type="similarity">
    <text evidence="1">Belongs to the class IV-like SAM-binding methyltransferase superfamily. RNA methyltransferase TrmH family.</text>
</comment>
<keyword evidence="2" id="KW-0489">Methyltransferase</keyword>
<evidence type="ECO:0000256" key="2">
    <source>
        <dbReference type="ARBA" id="ARBA00022603"/>
    </source>
</evidence>
<dbReference type="GO" id="GO:0003723">
    <property type="term" value="F:RNA binding"/>
    <property type="evidence" value="ECO:0007669"/>
    <property type="project" value="InterPro"/>
</dbReference>
<dbReference type="PANTHER" id="PTHR42786:SF6">
    <property type="entry name" value="TRNA_RRNA METHYLTRANSFERASE SPOU TYPE DOMAIN-CONTAINING PROTEIN"/>
    <property type="match status" value="1"/>
</dbReference>
<dbReference type="PANTHER" id="PTHR42786">
    <property type="entry name" value="TRNA/RRNA METHYLTRANSFERASE"/>
    <property type="match status" value="1"/>
</dbReference>
<protein>
    <recommendedName>
        <fullName evidence="5">tRNA/rRNA methyltransferase SpoU type domain-containing protein</fullName>
    </recommendedName>
</protein>
<evidence type="ECO:0000256" key="3">
    <source>
        <dbReference type="ARBA" id="ARBA00022679"/>
    </source>
</evidence>
<dbReference type="SUPFAM" id="SSF75217">
    <property type="entry name" value="alpha/beta knot"/>
    <property type="match status" value="1"/>
</dbReference>
<dbReference type="InterPro" id="IPR001537">
    <property type="entry name" value="SpoU_MeTrfase"/>
</dbReference>
<proteinExistence type="inferred from homology"/>
<sequence>MESTQHKAAAPCKDQTTVSEAKKQNGNYFNMLSSGSSSREIKILSAQVPIYAFIRKYSKDIKLAFISSEKVQTFSDSHNEHSTKKRLVHSQDLATVLEENNISLVKWKVFYYDECEQAFVHLKADSLVPISYSKPLEIGEVVTKKVDHAIYVTLENNRMPTGNYHQIKTKVENCLQTQENNASNPDSGWFSIGIYRGKVEANHGTLWRSSYQFGAAFVFSIGARYKSRIEKRTDTFNTYAKVPFLQFKDSEQFLNSVPYSAAWVAVEMGGQPLESFIHPNRCVYILGSEDHGLPKDILTRCRFRVTLPSVNSSNFNVSAAGSILMYDRYLKRNTPQCVIDSTQSIDYKQNGNPRNKRKIWRQQ</sequence>